<evidence type="ECO:0000313" key="4">
    <source>
        <dbReference type="Proteomes" id="UP000014760"/>
    </source>
</evidence>
<reference evidence="4" key="1">
    <citation type="submission" date="2012-12" db="EMBL/GenBank/DDBJ databases">
        <authorList>
            <person name="Hellsten U."/>
            <person name="Grimwood J."/>
            <person name="Chapman J.A."/>
            <person name="Shapiro H."/>
            <person name="Aerts A."/>
            <person name="Otillar R.P."/>
            <person name="Terry A.Y."/>
            <person name="Boore J.L."/>
            <person name="Simakov O."/>
            <person name="Marletaz F."/>
            <person name="Cho S.-J."/>
            <person name="Edsinger-Gonzales E."/>
            <person name="Havlak P."/>
            <person name="Kuo D.-H."/>
            <person name="Larsson T."/>
            <person name="Lv J."/>
            <person name="Arendt D."/>
            <person name="Savage R."/>
            <person name="Osoegawa K."/>
            <person name="de Jong P."/>
            <person name="Lindberg D.R."/>
            <person name="Seaver E.C."/>
            <person name="Weisblat D.A."/>
            <person name="Putnam N.H."/>
            <person name="Grigoriev I.V."/>
            <person name="Rokhsar D.S."/>
        </authorList>
    </citation>
    <scope>NUCLEOTIDE SEQUENCE</scope>
    <source>
        <strain evidence="4">I ESC-2004</strain>
    </source>
</reference>
<dbReference type="PANTHER" id="PTHR34153">
    <property type="entry name" value="SI:CH211-262H13.3-RELATED-RELATED"/>
    <property type="match status" value="1"/>
</dbReference>
<dbReference type="OrthoDB" id="6159055at2759"/>
<dbReference type="EMBL" id="KB298419">
    <property type="protein sequence ID" value="ELU09221.1"/>
    <property type="molecule type" value="Genomic_DNA"/>
</dbReference>
<dbReference type="HOGENOM" id="CLU_1671034_0_0_1"/>
<reference evidence="3" key="3">
    <citation type="submission" date="2015-06" db="UniProtKB">
        <authorList>
            <consortium name="EnsemblMetazoa"/>
        </authorList>
    </citation>
    <scope>IDENTIFICATION</scope>
</reference>
<dbReference type="InterPro" id="IPR032071">
    <property type="entry name" value="DUF4806"/>
</dbReference>
<feature type="domain" description="DUF4806" evidence="1">
    <location>
        <begin position="69"/>
        <end position="134"/>
    </location>
</feature>
<dbReference type="PANTHER" id="PTHR34153:SF2">
    <property type="entry name" value="SI:CH211-262H13.3-RELATED"/>
    <property type="match status" value="1"/>
</dbReference>
<dbReference type="Pfam" id="PF16064">
    <property type="entry name" value="DUF4806"/>
    <property type="match status" value="1"/>
</dbReference>
<evidence type="ECO:0000313" key="2">
    <source>
        <dbReference type="EMBL" id="ELU09221.1"/>
    </source>
</evidence>
<name>R7V0L7_CAPTE</name>
<evidence type="ECO:0000259" key="1">
    <source>
        <dbReference type="Pfam" id="PF16064"/>
    </source>
</evidence>
<sequence>MLTSLFKIEDEFHDLQDRLVLWRRLLVRQWGFQRRVLFLLVSIQKKLDETGRHLEPAESPFHLKQCADQIDFMELEAQLKDETNRRAVIAQLQNIGGADPKDAVRKILKRMMSNQLMASMNLKGKDSKSAFDSTLLFAVLKEAVIKRHDVMETDILMVTASCLKNAPDRSGGGGRHK</sequence>
<dbReference type="AlphaFoldDB" id="R7V0L7"/>
<evidence type="ECO:0000313" key="3">
    <source>
        <dbReference type="EnsemblMetazoa" id="CapteP203936"/>
    </source>
</evidence>
<gene>
    <name evidence="2" type="ORF">CAPTEDRAFT_203936</name>
</gene>
<dbReference type="EMBL" id="AMQN01021305">
    <property type="status" value="NOT_ANNOTATED_CDS"/>
    <property type="molecule type" value="Genomic_DNA"/>
</dbReference>
<organism evidence="2">
    <name type="scientific">Capitella teleta</name>
    <name type="common">Polychaete worm</name>
    <dbReference type="NCBI Taxonomy" id="283909"/>
    <lineage>
        <taxon>Eukaryota</taxon>
        <taxon>Metazoa</taxon>
        <taxon>Spiralia</taxon>
        <taxon>Lophotrochozoa</taxon>
        <taxon>Annelida</taxon>
        <taxon>Polychaeta</taxon>
        <taxon>Sedentaria</taxon>
        <taxon>Scolecida</taxon>
        <taxon>Capitellidae</taxon>
        <taxon>Capitella</taxon>
    </lineage>
</organism>
<dbReference type="Proteomes" id="UP000014760">
    <property type="component" value="Unassembled WGS sequence"/>
</dbReference>
<dbReference type="EMBL" id="AMQN01021306">
    <property type="status" value="NOT_ANNOTATED_CDS"/>
    <property type="molecule type" value="Genomic_DNA"/>
</dbReference>
<proteinExistence type="predicted"/>
<dbReference type="OMA" id="FPISEER"/>
<keyword evidence="4" id="KW-1185">Reference proteome</keyword>
<accession>R7V0L7</accession>
<dbReference type="EnsemblMetazoa" id="CapteT203936">
    <property type="protein sequence ID" value="CapteP203936"/>
    <property type="gene ID" value="CapteG203936"/>
</dbReference>
<reference evidence="2 4" key="2">
    <citation type="journal article" date="2013" name="Nature">
        <title>Insights into bilaterian evolution from three spiralian genomes.</title>
        <authorList>
            <person name="Simakov O."/>
            <person name="Marletaz F."/>
            <person name="Cho S.J."/>
            <person name="Edsinger-Gonzales E."/>
            <person name="Havlak P."/>
            <person name="Hellsten U."/>
            <person name="Kuo D.H."/>
            <person name="Larsson T."/>
            <person name="Lv J."/>
            <person name="Arendt D."/>
            <person name="Savage R."/>
            <person name="Osoegawa K."/>
            <person name="de Jong P."/>
            <person name="Grimwood J."/>
            <person name="Chapman J.A."/>
            <person name="Shapiro H."/>
            <person name="Aerts A."/>
            <person name="Otillar R.P."/>
            <person name="Terry A.Y."/>
            <person name="Boore J.L."/>
            <person name="Grigoriev I.V."/>
            <person name="Lindberg D.R."/>
            <person name="Seaver E.C."/>
            <person name="Weisblat D.A."/>
            <person name="Putnam N.H."/>
            <person name="Rokhsar D.S."/>
        </authorList>
    </citation>
    <scope>NUCLEOTIDE SEQUENCE</scope>
    <source>
        <strain evidence="2 4">I ESC-2004</strain>
    </source>
</reference>
<protein>
    <recommendedName>
        <fullName evidence="1">DUF4806 domain-containing protein</fullName>
    </recommendedName>
</protein>